<dbReference type="PANTHER" id="PTHR11135">
    <property type="entry name" value="HISTONE ACETYLTRANSFERASE-RELATED"/>
    <property type="match status" value="1"/>
</dbReference>
<dbReference type="RefSeq" id="WP_213237324.1">
    <property type="nucleotide sequence ID" value="NZ_JAHBCL010000020.1"/>
</dbReference>
<keyword evidence="2" id="KW-0004">4Fe-4S</keyword>
<dbReference type="EMBL" id="JAHBCL010000020">
    <property type="protein sequence ID" value="MBS7527464.1"/>
    <property type="molecule type" value="Genomic_DNA"/>
</dbReference>
<keyword evidence="4" id="KW-0479">Metal-binding</keyword>
<evidence type="ECO:0000256" key="1">
    <source>
        <dbReference type="ARBA" id="ARBA00001966"/>
    </source>
</evidence>
<evidence type="ECO:0000256" key="3">
    <source>
        <dbReference type="ARBA" id="ARBA00022691"/>
    </source>
</evidence>
<dbReference type="Pfam" id="PF16199">
    <property type="entry name" value="Radical_SAM_C"/>
    <property type="match status" value="1"/>
</dbReference>
<dbReference type="InterPro" id="IPR007197">
    <property type="entry name" value="rSAM"/>
</dbReference>
<dbReference type="InterPro" id="IPR039661">
    <property type="entry name" value="ELP3"/>
</dbReference>
<feature type="domain" description="Radical SAM core" evidence="7">
    <location>
        <begin position="1"/>
        <end position="227"/>
    </location>
</feature>
<dbReference type="InterPro" id="IPR023404">
    <property type="entry name" value="rSAM_horseshoe"/>
</dbReference>
<dbReference type="SFLD" id="SFLDG01086">
    <property type="entry name" value="elongater_protein-like"/>
    <property type="match status" value="1"/>
</dbReference>
<keyword evidence="9" id="KW-1185">Reference proteome</keyword>
<evidence type="ECO:0000256" key="4">
    <source>
        <dbReference type="ARBA" id="ARBA00022723"/>
    </source>
</evidence>
<dbReference type="Pfam" id="PF04055">
    <property type="entry name" value="Radical_SAM"/>
    <property type="match status" value="1"/>
</dbReference>
<comment type="caution">
    <text evidence="8">The sequence shown here is derived from an EMBL/GenBank/DDBJ whole genome shotgun (WGS) entry which is preliminary data.</text>
</comment>
<dbReference type="CDD" id="cd01335">
    <property type="entry name" value="Radical_SAM"/>
    <property type="match status" value="1"/>
</dbReference>
<organism evidence="8 9">
    <name type="scientific">Fusibacter paucivorans</name>
    <dbReference type="NCBI Taxonomy" id="76009"/>
    <lineage>
        <taxon>Bacteria</taxon>
        <taxon>Bacillati</taxon>
        <taxon>Bacillota</taxon>
        <taxon>Clostridia</taxon>
        <taxon>Eubacteriales</taxon>
        <taxon>Eubacteriales Family XII. Incertae Sedis</taxon>
        <taxon>Fusibacter</taxon>
    </lineage>
</organism>
<protein>
    <submittedName>
        <fullName evidence="8">Radical SAM protein</fullName>
    </submittedName>
</protein>
<gene>
    <name evidence="8" type="ORF">KHM83_12335</name>
</gene>
<dbReference type="InterPro" id="IPR006638">
    <property type="entry name" value="Elp3/MiaA/NifB-like_rSAM"/>
</dbReference>
<dbReference type="SFLD" id="SFLDG01082">
    <property type="entry name" value="B12-binding_domain_containing"/>
    <property type="match status" value="1"/>
</dbReference>
<dbReference type="PANTHER" id="PTHR11135:SF0">
    <property type="entry name" value="ELONGATOR COMPLEX PROTEIN 3"/>
    <property type="match status" value="1"/>
</dbReference>
<sequence length="364" mass="41169">MKTMMIIPVFIAHMGCGNACVFCNQRHISGHSEVPTVEAIKRQVDDYIASGSAETVGIAFYGGSFTGLDCILQEQYLSLAASYKKTGVIQHIRLSTRPDYIDERVLKRLENYDVDLVELGVQSFSDDVLEASRRGHNTDAIYRAIDLLKHHGIDFGIQLMFGLPNDTRERFFFSVRETIRLSPETVRIYPTLVLRDTALADDYKRELYQPPELETAVDTVATAYAMLMRSGVNVIRVGLQATDLIDFKGAVIAGPYHPAFKSLVMDRLVLRSFFRFAEKTRRDASVGDEAEAVDKVWTVTIHPSLVSHMRGHKHQNLKRLTQAFGVKTIMIKSDPNCDKTTLHLADDHLFEIYRLYDEEVTTCI</sequence>
<evidence type="ECO:0000256" key="2">
    <source>
        <dbReference type="ARBA" id="ARBA00022485"/>
    </source>
</evidence>
<dbReference type="Gene3D" id="3.80.30.20">
    <property type="entry name" value="tm_1862 like domain"/>
    <property type="match status" value="1"/>
</dbReference>
<accession>A0ABS5PSW7</accession>
<reference evidence="8 9" key="1">
    <citation type="submission" date="2021-05" db="EMBL/GenBank/DDBJ databases">
        <title>Fusibacter ferrireducens sp. nov., an anaerobic, sulfur- and Fe-reducing bacterium isolated from the mangrove sediment.</title>
        <authorList>
            <person name="Qiu D."/>
        </authorList>
    </citation>
    <scope>NUCLEOTIDE SEQUENCE [LARGE SCALE GENOMIC DNA]</scope>
    <source>
        <strain evidence="8 9">DSM 12116</strain>
    </source>
</reference>
<evidence type="ECO:0000256" key="5">
    <source>
        <dbReference type="ARBA" id="ARBA00023004"/>
    </source>
</evidence>
<dbReference type="PROSITE" id="PS51918">
    <property type="entry name" value="RADICAL_SAM"/>
    <property type="match status" value="1"/>
</dbReference>
<comment type="cofactor">
    <cofactor evidence="1">
        <name>[4Fe-4S] cluster</name>
        <dbReference type="ChEBI" id="CHEBI:49883"/>
    </cofactor>
</comment>
<keyword evidence="5" id="KW-0408">Iron</keyword>
<dbReference type="InterPro" id="IPR032432">
    <property type="entry name" value="Radical_SAM_C"/>
</dbReference>
<evidence type="ECO:0000256" key="6">
    <source>
        <dbReference type="ARBA" id="ARBA00023014"/>
    </source>
</evidence>
<dbReference type="SFLD" id="SFLDS00029">
    <property type="entry name" value="Radical_SAM"/>
    <property type="match status" value="1"/>
</dbReference>
<keyword evidence="6" id="KW-0411">Iron-sulfur</keyword>
<keyword evidence="3" id="KW-0949">S-adenosyl-L-methionine</keyword>
<evidence type="ECO:0000259" key="7">
    <source>
        <dbReference type="PROSITE" id="PS51918"/>
    </source>
</evidence>
<dbReference type="InterPro" id="IPR058240">
    <property type="entry name" value="rSAM_sf"/>
</dbReference>
<dbReference type="SUPFAM" id="SSF102114">
    <property type="entry name" value="Radical SAM enzymes"/>
    <property type="match status" value="1"/>
</dbReference>
<dbReference type="Proteomes" id="UP000746471">
    <property type="component" value="Unassembled WGS sequence"/>
</dbReference>
<proteinExistence type="predicted"/>
<evidence type="ECO:0000313" key="8">
    <source>
        <dbReference type="EMBL" id="MBS7527464.1"/>
    </source>
</evidence>
<name>A0ABS5PSW7_9FIRM</name>
<dbReference type="SMART" id="SM00729">
    <property type="entry name" value="Elp3"/>
    <property type="match status" value="1"/>
</dbReference>
<evidence type="ECO:0000313" key="9">
    <source>
        <dbReference type="Proteomes" id="UP000746471"/>
    </source>
</evidence>